<dbReference type="InterPro" id="IPR013642">
    <property type="entry name" value="CLCA_N"/>
</dbReference>
<dbReference type="AlphaFoldDB" id="A0A3M7PU86"/>
<dbReference type="OrthoDB" id="10021899at2759"/>
<reference evidence="2 3" key="1">
    <citation type="journal article" date="2018" name="Sci. Rep.">
        <title>Genomic signatures of local adaptation to the degree of environmental predictability in rotifers.</title>
        <authorList>
            <person name="Franch-Gras L."/>
            <person name="Hahn C."/>
            <person name="Garcia-Roger E.M."/>
            <person name="Carmona M.J."/>
            <person name="Serra M."/>
            <person name="Gomez A."/>
        </authorList>
    </citation>
    <scope>NUCLEOTIDE SEQUENCE [LARGE SCALE GENOMIC DNA]</scope>
    <source>
        <strain evidence="2">HYR1</strain>
    </source>
</reference>
<comment type="caution">
    <text evidence="2">The sequence shown here is derived from an EMBL/GenBank/DDBJ whole genome shotgun (WGS) entry which is preliminary data.</text>
</comment>
<dbReference type="InterPro" id="IPR036465">
    <property type="entry name" value="vWFA_dom_sf"/>
</dbReference>
<accession>A0A3M7PU86</accession>
<organism evidence="2 3">
    <name type="scientific">Brachionus plicatilis</name>
    <name type="common">Marine rotifer</name>
    <name type="synonym">Brachionus muelleri</name>
    <dbReference type="NCBI Taxonomy" id="10195"/>
    <lineage>
        <taxon>Eukaryota</taxon>
        <taxon>Metazoa</taxon>
        <taxon>Spiralia</taxon>
        <taxon>Gnathifera</taxon>
        <taxon>Rotifera</taxon>
        <taxon>Eurotatoria</taxon>
        <taxon>Monogononta</taxon>
        <taxon>Pseudotrocha</taxon>
        <taxon>Ploima</taxon>
        <taxon>Brachionidae</taxon>
        <taxon>Brachionus</taxon>
    </lineage>
</organism>
<gene>
    <name evidence="2" type="ORF">BpHYR1_042017</name>
</gene>
<evidence type="ECO:0000313" key="3">
    <source>
        <dbReference type="Proteomes" id="UP000276133"/>
    </source>
</evidence>
<keyword evidence="3" id="KW-1185">Reference proteome</keyword>
<dbReference type="Gene3D" id="3.40.50.410">
    <property type="entry name" value="von Willebrand factor, type A domain"/>
    <property type="match status" value="1"/>
</dbReference>
<dbReference type="InterPro" id="IPR002035">
    <property type="entry name" value="VWF_A"/>
</dbReference>
<feature type="domain" description="VWFA" evidence="1">
    <location>
        <begin position="340"/>
        <end position="535"/>
    </location>
</feature>
<dbReference type="Pfam" id="PF08434">
    <property type="entry name" value="CLCA"/>
    <property type="match status" value="1"/>
</dbReference>
<dbReference type="STRING" id="10195.A0A3M7PU86"/>
<evidence type="ECO:0000313" key="2">
    <source>
        <dbReference type="EMBL" id="RNA02315.1"/>
    </source>
</evidence>
<sequence>MLYKNLKKKQIQKFSYLLTIVSFFVLFGQNCSAFINSGIQIRENGYENIVIGIEEQVEEDIQLLDNLKREFTQASNFLFSITKKRVFFKDIIILIPNSWTTEVYYDDSIVKSSNSRIKNSTWESYENSDILIENWDYSTNEIPFVVNYASKCGETGDNIIFPSKFFLDMDRSERLFGSVTNFIVNLWSQFRYGIHPEYPFENGKNKNEFYLNENGEIEPTRCNADIIGKIRDKNSGSDCNDFLPSGLPSSECIFEEETDSRSLMLIPPSLIKMNEFCDNKTDEFIHNRIAPTLHNNLCNGQSIWEVLRNHPDFRNFNNMPKSHILTTKPKFHVLKSRIKKTVLLIDKSIHYMHELDLKNLKNALIDYARLMVDDEMVIGVVHFERTAKVISRMMPAKDFKHKVDFYDAIVPKNESGSNSNLWNGISLSLSLLEINQNNQILASGGRIVLITNSLSDPHHPNINNIFNETKKNGIIVDVIKYGSNKDEKLENLVKMTNGLIFRIHQDLIDIWSSLNAISNRDKTNLNKNIEIASMMFDFGEKKSSIHFFIDSSISKKNSVLKIIFNFRGIKEKVDLSIFEPRGAQYDTGLTLKCNKTNVEDLKDQEDLVCEFFKPKHGKWNIKINSPWDDSYKLKISAMVFFGINKKYHRPKIGYYYFDDKYKRNTLSDITGIVEAKARWAESVLDDKYTQSIYMALSIGNKPIVNAKVVATVYRPTGDFVKIQLYDNGLNSDRFKDDGIYSKYFTEFNSNGIYFGKVEVLTEKESKICHYKTIGTSVYVANINSDYSKNNSNKELCSPVQNIHRVIHLESFEMKNYRKNLDLIPPSKIKDLQVLNIDFRNEFVQLGFTAPGNDYEIGRCLKYEIRISKNASYFLSNKNLIEGNIGAKIISAQIRALDEHHNYGEWSNFVNIKLSNEIKYSSRIKSVPKSIQTKKIDSLQDIKETQNFYSSIIIIISDNFDNFAVGSKI</sequence>
<name>A0A3M7PU86_BRAPC</name>
<evidence type="ECO:0000259" key="1">
    <source>
        <dbReference type="PROSITE" id="PS50234"/>
    </source>
</evidence>
<proteinExistence type="predicted"/>
<dbReference type="CDD" id="cd00198">
    <property type="entry name" value="vWFA"/>
    <property type="match status" value="1"/>
</dbReference>
<dbReference type="EMBL" id="REGN01008920">
    <property type="protein sequence ID" value="RNA02315.1"/>
    <property type="molecule type" value="Genomic_DNA"/>
</dbReference>
<protein>
    <submittedName>
        <fullName evidence="2">Epithelial chloride channel-like</fullName>
    </submittedName>
</protein>
<dbReference type="SUPFAM" id="SSF53300">
    <property type="entry name" value="vWA-like"/>
    <property type="match status" value="1"/>
</dbReference>
<dbReference type="Proteomes" id="UP000276133">
    <property type="component" value="Unassembled WGS sequence"/>
</dbReference>
<dbReference type="PROSITE" id="PS50234">
    <property type="entry name" value="VWFA"/>
    <property type="match status" value="1"/>
</dbReference>